<dbReference type="EMBL" id="CAXLJL010000112">
    <property type="protein sequence ID" value="CAL5132043.1"/>
    <property type="molecule type" value="Genomic_DNA"/>
</dbReference>
<organism evidence="1 2">
    <name type="scientific">Calicophoron daubneyi</name>
    <name type="common">Rumen fluke</name>
    <name type="synonym">Paramphistomum daubneyi</name>
    <dbReference type="NCBI Taxonomy" id="300641"/>
    <lineage>
        <taxon>Eukaryota</taxon>
        <taxon>Metazoa</taxon>
        <taxon>Spiralia</taxon>
        <taxon>Lophotrochozoa</taxon>
        <taxon>Platyhelminthes</taxon>
        <taxon>Trematoda</taxon>
        <taxon>Digenea</taxon>
        <taxon>Plagiorchiida</taxon>
        <taxon>Pronocephalata</taxon>
        <taxon>Paramphistomoidea</taxon>
        <taxon>Paramphistomidae</taxon>
        <taxon>Calicophoron</taxon>
    </lineage>
</organism>
<evidence type="ECO:0000313" key="2">
    <source>
        <dbReference type="Proteomes" id="UP001497525"/>
    </source>
</evidence>
<dbReference type="Gene3D" id="3.40.50.300">
    <property type="entry name" value="P-loop containing nucleotide triphosphate hydrolases"/>
    <property type="match status" value="1"/>
</dbReference>
<dbReference type="InterPro" id="IPR027417">
    <property type="entry name" value="P-loop_NTPase"/>
</dbReference>
<comment type="caution">
    <text evidence="1">The sequence shown here is derived from an EMBL/GenBank/DDBJ whole genome shotgun (WGS) entry which is preliminary data.</text>
</comment>
<name>A0AAV2T9Q7_CALDB</name>
<dbReference type="Proteomes" id="UP001497525">
    <property type="component" value="Unassembled WGS sequence"/>
</dbReference>
<proteinExistence type="predicted"/>
<dbReference type="AlphaFoldDB" id="A0AAV2T9Q7"/>
<protein>
    <submittedName>
        <fullName evidence="1">Uncharacterized protein</fullName>
    </submittedName>
</protein>
<sequence>MGDKKPGITCTLRQLNDIIFKNTSEEISKSGRWPLIIDPQGMSSTFLRHRDTNYLVGLHPSEMQPERIRIGLLGAMRYGKPFVLDLMEDNFVFNNVCSPRFDEVYPGLMKDIITKNILKPEIYEKLGRSDDPQEYSTMQIGGQQLDNFSFIVLTNNQSPPQELLDQFVPIWIE</sequence>
<reference evidence="1" key="1">
    <citation type="submission" date="2024-06" db="EMBL/GenBank/DDBJ databases">
        <authorList>
            <person name="Liu X."/>
            <person name="Lenzi L."/>
            <person name="Haldenby T S."/>
            <person name="Uol C."/>
        </authorList>
    </citation>
    <scope>NUCLEOTIDE SEQUENCE</scope>
</reference>
<evidence type="ECO:0000313" key="1">
    <source>
        <dbReference type="EMBL" id="CAL5132043.1"/>
    </source>
</evidence>
<accession>A0AAV2T9Q7</accession>
<gene>
    <name evidence="1" type="ORF">CDAUBV1_LOCUS4559</name>
</gene>